<dbReference type="SUPFAM" id="SSF52980">
    <property type="entry name" value="Restriction endonuclease-like"/>
    <property type="match status" value="1"/>
</dbReference>
<reference evidence="3 4" key="1">
    <citation type="journal article" date="2015" name="Genome Announc.">
        <title>Expanding the biotechnology potential of lactobacilli through comparative genomics of 213 strains and associated genera.</title>
        <authorList>
            <person name="Sun Z."/>
            <person name="Harris H.M."/>
            <person name="McCann A."/>
            <person name="Guo C."/>
            <person name="Argimon S."/>
            <person name="Zhang W."/>
            <person name="Yang X."/>
            <person name="Jeffery I.B."/>
            <person name="Cooney J.C."/>
            <person name="Kagawa T.F."/>
            <person name="Liu W."/>
            <person name="Song Y."/>
            <person name="Salvetti E."/>
            <person name="Wrobel A."/>
            <person name="Rasinkangas P."/>
            <person name="Parkhill J."/>
            <person name="Rea M.C."/>
            <person name="O'Sullivan O."/>
            <person name="Ritari J."/>
            <person name="Douillard F.P."/>
            <person name="Paul Ross R."/>
            <person name="Yang R."/>
            <person name="Briner A.E."/>
            <person name="Felis G.E."/>
            <person name="de Vos W.M."/>
            <person name="Barrangou R."/>
            <person name="Klaenhammer T.R."/>
            <person name="Caufield P.W."/>
            <person name="Cui Y."/>
            <person name="Zhang H."/>
            <person name="O'Toole P.W."/>
        </authorList>
    </citation>
    <scope>NUCLEOTIDE SEQUENCE [LARGE SCALE GENOMIC DNA]</scope>
    <source>
        <strain evidence="3 4">DSM 20623</strain>
    </source>
</reference>
<accession>A0A0R2HZ23</accession>
<dbReference type="Gene3D" id="3.40.1560.10">
    <property type="entry name" value="type ii restriction endonuclease, domain 2"/>
    <property type="match status" value="1"/>
</dbReference>
<dbReference type="InterPro" id="IPR032793">
    <property type="entry name" value="RE_EcoO109IR"/>
</dbReference>
<dbReference type="eggNOG" id="ENOG502Z8WB">
    <property type="taxonomic scope" value="Bacteria"/>
</dbReference>
<dbReference type="PATRIC" id="fig|1449336.4.peg.1034"/>
<dbReference type="InterPro" id="IPR011335">
    <property type="entry name" value="Restrct_endonuc-II-like"/>
</dbReference>
<keyword evidence="4" id="KW-1185">Reference proteome</keyword>
<comment type="caution">
    <text evidence="3">The sequence shown here is derived from an EMBL/GenBank/DDBJ whole genome shotgun (WGS) entry which is preliminary data.</text>
</comment>
<dbReference type="EMBL" id="JQBS01000001">
    <property type="protein sequence ID" value="KRN57755.1"/>
    <property type="molecule type" value="Genomic_DNA"/>
</dbReference>
<sequence length="242" mass="27763">MSIDQENIINNDQIIEKAKIFFKDEIVQNHIKNTEKLVNLKEFQVNPFLDKYKANFLEGNDDAISIAKALAYPRILGTSINTIFGNQLQKFCNTTLEGFSSTTSGIDIEFIDKIDHRKKYCQIKAGPNTINKDDIITIKNHFKGIRNLARTNHLQVGMTDCVVGVFYGETYELSNHYKKIDEDYPVYIGKEFWYRLTGDVNFYSKITDAIGEVAKEVNSKELVNNVIEKLAQQISQQSFDEI</sequence>
<dbReference type="Proteomes" id="UP000051658">
    <property type="component" value="Unassembled WGS sequence"/>
</dbReference>
<name>A0A0R2HZ23_CARDV</name>
<dbReference type="RefSeq" id="WP_034568545.1">
    <property type="nucleotide sequence ID" value="NZ_JQBS01000001.1"/>
</dbReference>
<keyword evidence="1" id="KW-0378">Hydrolase</keyword>
<evidence type="ECO:0000259" key="2">
    <source>
        <dbReference type="Pfam" id="PF14511"/>
    </source>
</evidence>
<evidence type="ECO:0000313" key="3">
    <source>
        <dbReference type="EMBL" id="KRN57755.1"/>
    </source>
</evidence>
<dbReference type="AlphaFoldDB" id="A0A0R2HZ23"/>
<organism evidence="3 4">
    <name type="scientific">Carnobacterium divergens DSM 20623</name>
    <dbReference type="NCBI Taxonomy" id="1449336"/>
    <lineage>
        <taxon>Bacteria</taxon>
        <taxon>Bacillati</taxon>
        <taxon>Bacillota</taxon>
        <taxon>Bacilli</taxon>
        <taxon>Lactobacillales</taxon>
        <taxon>Carnobacteriaceae</taxon>
        <taxon>Carnobacterium</taxon>
    </lineage>
</organism>
<feature type="domain" description="Type II restriction endonuclease EcoO109IR" evidence="2">
    <location>
        <begin position="21"/>
        <end position="218"/>
    </location>
</feature>
<evidence type="ECO:0000256" key="1">
    <source>
        <dbReference type="ARBA" id="ARBA00022801"/>
    </source>
</evidence>
<dbReference type="GeneID" id="89589519"/>
<dbReference type="GO" id="GO:0016787">
    <property type="term" value="F:hydrolase activity"/>
    <property type="evidence" value="ECO:0007669"/>
    <property type="project" value="UniProtKB-KW"/>
</dbReference>
<protein>
    <recommendedName>
        <fullName evidence="2">Type II restriction endonuclease EcoO109IR domain-containing protein</fullName>
    </recommendedName>
</protein>
<dbReference type="CDD" id="cd22346">
    <property type="entry name" value="PDDEXK_nuclease"/>
    <property type="match status" value="1"/>
</dbReference>
<dbReference type="InterPro" id="IPR012297">
    <property type="entry name" value="EcoO109IR_cat_dom_sf"/>
</dbReference>
<dbReference type="Pfam" id="PF14511">
    <property type="entry name" value="RE_EcoO109I"/>
    <property type="match status" value="1"/>
</dbReference>
<proteinExistence type="predicted"/>
<evidence type="ECO:0000313" key="4">
    <source>
        <dbReference type="Proteomes" id="UP000051658"/>
    </source>
</evidence>
<gene>
    <name evidence="3" type="ORF">IV74_GL001010</name>
</gene>